<dbReference type="AlphaFoldDB" id="A0A6J4Q9H6"/>
<feature type="transmembrane region" description="Helical" evidence="1">
    <location>
        <begin position="178"/>
        <end position="201"/>
    </location>
</feature>
<feature type="transmembrane region" description="Helical" evidence="1">
    <location>
        <begin position="88"/>
        <end position="109"/>
    </location>
</feature>
<feature type="transmembrane region" description="Helical" evidence="1">
    <location>
        <begin position="57"/>
        <end position="76"/>
    </location>
</feature>
<sequence>MTTSAAGGGNGGTNLLARTALAGAAFFAAYVLLLPIFSEYTLAGDYISELAIGRFGFVQTLAFLAFGIGSLALAVGLRRATKGSWGSVVGSVLFGLFGVGVVVDAIFPIDRGGMQPETVAGTVHILAALVAFVCAILAMFVLTRTFKQDAGWQPHWRLSAALATVALVAFFLPSDGAWAGIFQRLFVGITIAWMVLTAGGLRSTSRKASFQQQARVR</sequence>
<feature type="transmembrane region" description="Helical" evidence="1">
    <location>
        <begin position="15"/>
        <end position="37"/>
    </location>
</feature>
<organism evidence="2">
    <name type="scientific">uncultured Rubrobacteraceae bacterium</name>
    <dbReference type="NCBI Taxonomy" id="349277"/>
    <lineage>
        <taxon>Bacteria</taxon>
        <taxon>Bacillati</taxon>
        <taxon>Actinomycetota</taxon>
        <taxon>Rubrobacteria</taxon>
        <taxon>Rubrobacterales</taxon>
        <taxon>Rubrobacteraceae</taxon>
        <taxon>environmental samples</taxon>
    </lineage>
</organism>
<keyword evidence="1" id="KW-0812">Transmembrane</keyword>
<proteinExistence type="predicted"/>
<dbReference type="Pfam" id="PF06197">
    <property type="entry name" value="DUF998"/>
    <property type="match status" value="1"/>
</dbReference>
<accession>A0A6J4Q9H6</accession>
<evidence type="ECO:0000256" key="1">
    <source>
        <dbReference type="SAM" id="Phobius"/>
    </source>
</evidence>
<protein>
    <recommendedName>
        <fullName evidence="3">DUF998 domain-containing protein</fullName>
    </recommendedName>
</protein>
<feature type="transmembrane region" description="Helical" evidence="1">
    <location>
        <begin position="154"/>
        <end position="172"/>
    </location>
</feature>
<feature type="transmembrane region" description="Helical" evidence="1">
    <location>
        <begin position="121"/>
        <end position="142"/>
    </location>
</feature>
<evidence type="ECO:0000313" key="2">
    <source>
        <dbReference type="EMBL" id="CAA9434152.1"/>
    </source>
</evidence>
<name>A0A6J4Q9H6_9ACTN</name>
<dbReference type="EMBL" id="CADCUV010000167">
    <property type="protein sequence ID" value="CAA9434152.1"/>
    <property type="molecule type" value="Genomic_DNA"/>
</dbReference>
<keyword evidence="1" id="KW-0472">Membrane</keyword>
<gene>
    <name evidence="2" type="ORF">AVDCRST_MAG22-3515</name>
</gene>
<keyword evidence="1" id="KW-1133">Transmembrane helix</keyword>
<dbReference type="InterPro" id="IPR009339">
    <property type="entry name" value="DUF998"/>
</dbReference>
<evidence type="ECO:0008006" key="3">
    <source>
        <dbReference type="Google" id="ProtNLM"/>
    </source>
</evidence>
<reference evidence="2" key="1">
    <citation type="submission" date="2020-02" db="EMBL/GenBank/DDBJ databases">
        <authorList>
            <person name="Meier V. D."/>
        </authorList>
    </citation>
    <scope>NUCLEOTIDE SEQUENCE</scope>
    <source>
        <strain evidence="2">AVDCRST_MAG22</strain>
    </source>
</reference>